<name>A0A182INI1_ANOAO</name>
<protein>
    <submittedName>
        <fullName evidence="2">Uncharacterized protein</fullName>
    </submittedName>
</protein>
<feature type="region of interest" description="Disordered" evidence="1">
    <location>
        <begin position="32"/>
        <end position="89"/>
    </location>
</feature>
<feature type="compositionally biased region" description="Pro residues" evidence="1">
    <location>
        <begin position="40"/>
        <end position="49"/>
    </location>
</feature>
<proteinExistence type="predicted"/>
<evidence type="ECO:0000313" key="2">
    <source>
        <dbReference type="EnsemblMetazoa" id="AATE002469-PA.1"/>
    </source>
</evidence>
<reference evidence="2" key="1">
    <citation type="submission" date="2022-08" db="UniProtKB">
        <authorList>
            <consortium name="EnsemblMetazoa"/>
        </authorList>
    </citation>
    <scope>IDENTIFICATION</scope>
    <source>
        <strain evidence="2">EBRO</strain>
    </source>
</reference>
<organism evidence="2">
    <name type="scientific">Anopheles atroparvus</name>
    <name type="common">European mosquito</name>
    <dbReference type="NCBI Taxonomy" id="41427"/>
    <lineage>
        <taxon>Eukaryota</taxon>
        <taxon>Metazoa</taxon>
        <taxon>Ecdysozoa</taxon>
        <taxon>Arthropoda</taxon>
        <taxon>Hexapoda</taxon>
        <taxon>Insecta</taxon>
        <taxon>Pterygota</taxon>
        <taxon>Neoptera</taxon>
        <taxon>Endopterygota</taxon>
        <taxon>Diptera</taxon>
        <taxon>Nematocera</taxon>
        <taxon>Culicoidea</taxon>
        <taxon>Culicidae</taxon>
        <taxon>Anophelinae</taxon>
        <taxon>Anopheles</taxon>
    </lineage>
</organism>
<evidence type="ECO:0000256" key="1">
    <source>
        <dbReference type="SAM" id="MobiDB-lite"/>
    </source>
</evidence>
<dbReference type="EnsemblMetazoa" id="AATE002469-RA">
    <property type="protein sequence ID" value="AATE002469-PA.1"/>
    <property type="gene ID" value="AATE002469"/>
</dbReference>
<accession>A0A182INI1</accession>
<dbReference type="VEuPathDB" id="VectorBase:AATE002469"/>
<sequence>MFVTATADSGESPDDDPCVDVVRDLAYCPPDNFPAAEPVAPSPRKPPTPASKNGIPVGLPPINRAPKAAPRTTQPPTPKPRSGILSFCE</sequence>
<dbReference type="AlphaFoldDB" id="A0A182INI1"/>